<dbReference type="Proteomes" id="UP001141327">
    <property type="component" value="Unassembled WGS sequence"/>
</dbReference>
<dbReference type="PANTHER" id="PTHR11644:SF2">
    <property type="entry name" value="CYTIDINE DEAMINASE"/>
    <property type="match status" value="1"/>
</dbReference>
<dbReference type="InterPro" id="IPR002125">
    <property type="entry name" value="CMP_dCMP_dom"/>
</dbReference>
<proteinExistence type="inferred from homology"/>
<sequence length="323" mass="35649">MTNCLARSTGMAAMRRNAKKENRRASFYFPLEEDCDTHRLVALALASPYLISMLAALTQFLGDRPSFYYPPEQVLTMKERFHLETPELLRLMVQVIRQFAVVPISNFRVGAAALGSSGAIYCGVNMEWTRVAFAQTVHAEQCCLTNAWHHREPRILMLAASEPPCGHCRQFMNELCGCENLQVISKDSAPMPLHDLLPKDFGPAALEMRGIDATWQGPALRPVGSPKVPADLLQAALEAAQRAHVPYGTGPSGSRSTPLRHLLGCPLENAAYNPTFSPLQVALVRMHCDHKPWTASPRRPASCLVSSPQAPYHVVSIERVPSN</sequence>
<protein>
    <submittedName>
        <fullName evidence="4">Cytidine deaminase</fullName>
    </submittedName>
</protein>
<reference evidence="4" key="1">
    <citation type="journal article" date="2022" name="bioRxiv">
        <title>Genomics of Preaxostyla Flagellates Illuminates Evolutionary Transitions and the Path Towards Mitochondrial Loss.</title>
        <authorList>
            <person name="Novak L.V.F."/>
            <person name="Treitli S.C."/>
            <person name="Pyrih J."/>
            <person name="Halakuc P."/>
            <person name="Pipaliya S.V."/>
            <person name="Vacek V."/>
            <person name="Brzon O."/>
            <person name="Soukal P."/>
            <person name="Eme L."/>
            <person name="Dacks J.B."/>
            <person name="Karnkowska A."/>
            <person name="Elias M."/>
            <person name="Hampl V."/>
        </authorList>
    </citation>
    <scope>NUCLEOTIDE SEQUENCE</scope>
    <source>
        <strain evidence="4">RCP-MX</strain>
    </source>
</reference>
<feature type="domain" description="CMP/dCMP-type deaminase" evidence="3">
    <location>
        <begin position="84"/>
        <end position="204"/>
    </location>
</feature>
<dbReference type="Pfam" id="PF08211">
    <property type="entry name" value="dCMP_cyt_deam_2"/>
    <property type="match status" value="1"/>
</dbReference>
<feature type="domain" description="CMP/dCMP-type deaminase" evidence="3">
    <location>
        <begin position="227"/>
        <end position="323"/>
    </location>
</feature>
<dbReference type="InterPro" id="IPR013171">
    <property type="entry name" value="Cyd/dCyd_deaminase_Zn-bd"/>
</dbReference>
<keyword evidence="5" id="KW-1185">Reference proteome</keyword>
<dbReference type="Gene3D" id="3.40.140.10">
    <property type="entry name" value="Cytidine Deaminase, domain 2"/>
    <property type="match status" value="2"/>
</dbReference>
<evidence type="ECO:0000313" key="4">
    <source>
        <dbReference type="EMBL" id="KAJ4462451.1"/>
    </source>
</evidence>
<dbReference type="PROSITE" id="PS51747">
    <property type="entry name" value="CYT_DCMP_DEAMINASES_2"/>
    <property type="match status" value="2"/>
</dbReference>
<dbReference type="CDD" id="cd01283">
    <property type="entry name" value="cytidine_deaminase"/>
    <property type="match status" value="1"/>
</dbReference>
<evidence type="ECO:0000313" key="5">
    <source>
        <dbReference type="Proteomes" id="UP001141327"/>
    </source>
</evidence>
<dbReference type="InterPro" id="IPR050202">
    <property type="entry name" value="Cyt/Deoxycyt_deaminase"/>
</dbReference>
<evidence type="ECO:0000256" key="2">
    <source>
        <dbReference type="ARBA" id="ARBA00011738"/>
    </source>
</evidence>
<dbReference type="SUPFAM" id="SSF53927">
    <property type="entry name" value="Cytidine deaminase-like"/>
    <property type="match status" value="2"/>
</dbReference>
<dbReference type="NCBIfam" id="NF006537">
    <property type="entry name" value="PRK09027.1"/>
    <property type="match status" value="1"/>
</dbReference>
<organism evidence="4 5">
    <name type="scientific">Paratrimastix pyriformis</name>
    <dbReference type="NCBI Taxonomy" id="342808"/>
    <lineage>
        <taxon>Eukaryota</taxon>
        <taxon>Metamonada</taxon>
        <taxon>Preaxostyla</taxon>
        <taxon>Paratrimastigidae</taxon>
        <taxon>Paratrimastix</taxon>
    </lineage>
</organism>
<accession>A0ABQ8UWF9</accession>
<gene>
    <name evidence="4" type="ORF">PAPYR_1093</name>
</gene>
<dbReference type="PANTHER" id="PTHR11644">
    <property type="entry name" value="CYTIDINE DEAMINASE"/>
    <property type="match status" value="1"/>
</dbReference>
<dbReference type="EMBL" id="JAPMOS010000003">
    <property type="protein sequence ID" value="KAJ4462451.1"/>
    <property type="molecule type" value="Genomic_DNA"/>
</dbReference>
<evidence type="ECO:0000259" key="3">
    <source>
        <dbReference type="PROSITE" id="PS51747"/>
    </source>
</evidence>
<comment type="subunit">
    <text evidence="2">Homodimer.</text>
</comment>
<comment type="caution">
    <text evidence="4">The sequence shown here is derived from an EMBL/GenBank/DDBJ whole genome shotgun (WGS) entry which is preliminary data.</text>
</comment>
<comment type="similarity">
    <text evidence="1">Belongs to the cytidine and deoxycytidylate deaminase family.</text>
</comment>
<dbReference type="Pfam" id="PF00383">
    <property type="entry name" value="dCMP_cyt_deam_1"/>
    <property type="match status" value="1"/>
</dbReference>
<dbReference type="InterPro" id="IPR016193">
    <property type="entry name" value="Cytidine_deaminase-like"/>
</dbReference>
<evidence type="ECO:0000256" key="1">
    <source>
        <dbReference type="ARBA" id="ARBA00006576"/>
    </source>
</evidence>
<name>A0ABQ8UWF9_9EUKA</name>